<evidence type="ECO:0000256" key="1">
    <source>
        <dbReference type="SAM" id="MobiDB-lite"/>
    </source>
</evidence>
<dbReference type="SUPFAM" id="SSF54171">
    <property type="entry name" value="DNA-binding domain"/>
    <property type="match status" value="2"/>
</dbReference>
<dbReference type="AlphaFoldDB" id="A0A0M0K859"/>
<dbReference type="InterPro" id="IPR036955">
    <property type="entry name" value="AP2/ERF_dom_sf"/>
</dbReference>
<dbReference type="GO" id="GO:0003700">
    <property type="term" value="F:DNA-binding transcription factor activity"/>
    <property type="evidence" value="ECO:0007669"/>
    <property type="project" value="InterPro"/>
</dbReference>
<feature type="region of interest" description="Disordered" evidence="1">
    <location>
        <begin position="1"/>
        <end position="35"/>
    </location>
</feature>
<dbReference type="GO" id="GO:0003677">
    <property type="term" value="F:DNA binding"/>
    <property type="evidence" value="ECO:0007669"/>
    <property type="project" value="InterPro"/>
</dbReference>
<comment type="caution">
    <text evidence="2">The sequence shown here is derived from an EMBL/GenBank/DDBJ whole genome shotgun (WGS) entry which is preliminary data.</text>
</comment>
<name>A0A0M0K859_9EUKA</name>
<reference evidence="3" key="1">
    <citation type="journal article" date="2015" name="PLoS Genet.">
        <title>Genome Sequence and Transcriptome Analyses of Chrysochromulina tobin: Metabolic Tools for Enhanced Algal Fitness in the Prominent Order Prymnesiales (Haptophyceae).</title>
        <authorList>
            <person name="Hovde B.T."/>
            <person name="Deodato C.R."/>
            <person name="Hunsperger H.M."/>
            <person name="Ryken S.A."/>
            <person name="Yost W."/>
            <person name="Jha R.K."/>
            <person name="Patterson J."/>
            <person name="Monnat R.J. Jr."/>
            <person name="Barlow S.B."/>
            <person name="Starkenburg S.R."/>
            <person name="Cattolico R.A."/>
        </authorList>
    </citation>
    <scope>NUCLEOTIDE SEQUENCE</scope>
    <source>
        <strain evidence="3">CCMP291</strain>
    </source>
</reference>
<proteinExistence type="predicted"/>
<accession>A0A0M0K859</accession>
<feature type="non-terminal residue" evidence="2">
    <location>
        <position position="211"/>
    </location>
</feature>
<dbReference type="PANTHER" id="PTHR31677">
    <property type="entry name" value="AP2 DOMAIN CLASS TRANSCRIPTION FACTOR"/>
    <property type="match status" value="1"/>
</dbReference>
<evidence type="ECO:0008006" key="4">
    <source>
        <dbReference type="Google" id="ProtNLM"/>
    </source>
</evidence>
<dbReference type="InterPro" id="IPR016177">
    <property type="entry name" value="DNA-bd_dom_sf"/>
</dbReference>
<dbReference type="EMBL" id="JWZX01001027">
    <property type="protein sequence ID" value="KOO34974.1"/>
    <property type="molecule type" value="Genomic_DNA"/>
</dbReference>
<gene>
    <name evidence="2" type="ORF">Ctob_015845</name>
</gene>
<feature type="non-terminal residue" evidence="2">
    <location>
        <position position="1"/>
    </location>
</feature>
<keyword evidence="3" id="KW-1185">Reference proteome</keyword>
<sequence length="211" mass="22009">ERAEAQVAEARGEGPQPLTADEARAAAAAEGLERAEAQVAEARGEGPQPLTADEARAAAAAEGLELVPSASAKTGFKGVSERSGRYAVQICENGKYRYLGMFATPEEAALCHARHIGAERAAAWAAEARGRGQQPLTADEARAAAAAEGLELVPSSSNETGFRGVFKNGGKYKVETNEDGNDRYLGTFATPEEAALCYARSIRADRAAAEA</sequence>
<dbReference type="Gene3D" id="3.30.730.10">
    <property type="entry name" value="AP2/ERF domain"/>
    <property type="match status" value="2"/>
</dbReference>
<evidence type="ECO:0000313" key="2">
    <source>
        <dbReference type="EMBL" id="KOO34974.1"/>
    </source>
</evidence>
<evidence type="ECO:0000313" key="3">
    <source>
        <dbReference type="Proteomes" id="UP000037460"/>
    </source>
</evidence>
<protein>
    <recommendedName>
        <fullName evidence="4">AP2/ERF domain-containing protein</fullName>
    </recommendedName>
</protein>
<dbReference type="Proteomes" id="UP000037460">
    <property type="component" value="Unassembled WGS sequence"/>
</dbReference>
<dbReference type="PANTHER" id="PTHR31677:SF196">
    <property type="entry name" value="ETHYLENE-RESPONSIVE TRANSCRIPTION FACTOR ERF109"/>
    <property type="match status" value="1"/>
</dbReference>
<dbReference type="OrthoDB" id="1931494at2759"/>
<organism evidence="2 3">
    <name type="scientific">Chrysochromulina tobinii</name>
    <dbReference type="NCBI Taxonomy" id="1460289"/>
    <lineage>
        <taxon>Eukaryota</taxon>
        <taxon>Haptista</taxon>
        <taxon>Haptophyta</taxon>
        <taxon>Prymnesiophyceae</taxon>
        <taxon>Prymnesiales</taxon>
        <taxon>Chrysochromulinaceae</taxon>
        <taxon>Chrysochromulina</taxon>
    </lineage>
</organism>